<sequence>QKVNLNYATPLLEGPHNQCSCDHCSCIDVEVSYLNQFFDEAFIFILTIDLYDDSFHLPVFHIVNGNNIIIGLFIIDLSES</sequence>
<keyword evidence="2" id="KW-1185">Reference proteome</keyword>
<comment type="caution">
    <text evidence="1">The sequence shown here is derived from an EMBL/GenBank/DDBJ whole genome shotgun (WGS) entry which is preliminary data.</text>
</comment>
<dbReference type="EMBL" id="CAJVQB010063887">
    <property type="protein sequence ID" value="CAG8840839.1"/>
    <property type="molecule type" value="Genomic_DNA"/>
</dbReference>
<protein>
    <submittedName>
        <fullName evidence="1">29150_t:CDS:1</fullName>
    </submittedName>
</protein>
<name>A0ABN7WU85_GIGMA</name>
<reference evidence="1 2" key="1">
    <citation type="submission" date="2021-06" db="EMBL/GenBank/DDBJ databases">
        <authorList>
            <person name="Kallberg Y."/>
            <person name="Tangrot J."/>
            <person name="Rosling A."/>
        </authorList>
    </citation>
    <scope>NUCLEOTIDE SEQUENCE [LARGE SCALE GENOMIC DNA]</scope>
    <source>
        <strain evidence="1 2">120-4 pot B 10/14</strain>
    </source>
</reference>
<evidence type="ECO:0000313" key="2">
    <source>
        <dbReference type="Proteomes" id="UP000789901"/>
    </source>
</evidence>
<evidence type="ECO:0000313" key="1">
    <source>
        <dbReference type="EMBL" id="CAG8840839.1"/>
    </source>
</evidence>
<organism evidence="1 2">
    <name type="scientific">Gigaspora margarita</name>
    <dbReference type="NCBI Taxonomy" id="4874"/>
    <lineage>
        <taxon>Eukaryota</taxon>
        <taxon>Fungi</taxon>
        <taxon>Fungi incertae sedis</taxon>
        <taxon>Mucoromycota</taxon>
        <taxon>Glomeromycotina</taxon>
        <taxon>Glomeromycetes</taxon>
        <taxon>Diversisporales</taxon>
        <taxon>Gigasporaceae</taxon>
        <taxon>Gigaspora</taxon>
    </lineage>
</organism>
<feature type="non-terminal residue" evidence="1">
    <location>
        <position position="80"/>
    </location>
</feature>
<dbReference type="Proteomes" id="UP000789901">
    <property type="component" value="Unassembled WGS sequence"/>
</dbReference>
<accession>A0ABN7WU85</accession>
<gene>
    <name evidence="1" type="ORF">GMARGA_LOCUS35103</name>
</gene>
<proteinExistence type="predicted"/>
<feature type="non-terminal residue" evidence="1">
    <location>
        <position position="1"/>
    </location>
</feature>